<dbReference type="Proteomes" id="UP001362999">
    <property type="component" value="Unassembled WGS sequence"/>
</dbReference>
<protein>
    <submittedName>
        <fullName evidence="2">Uncharacterized protein</fullName>
    </submittedName>
</protein>
<keyword evidence="1" id="KW-1133">Transmembrane helix</keyword>
<sequence length="255" mass="28521">MLGVYRASWRSILQQETWAALKDQTWNSNNSSGQLKLQITVVPTCRVSEGNSVVRDTTDCLQTSVIHFDLLASSLVFSQAGFPTRQSSYNLSADAYEYGLFPEYDGGTAQIQEGMSTLVHNMFQILFHLVRFELGVLLPNQIFASPGMFNESILPVSLPPQFNQAYTIPPAFGLHDWELMLNFFNQTDRVPVMEYSRTVPKLKPLGSAITSVFVATFAMLSTIWTIFSIVAGAVARIYDGEYSLPLLTSDWFIGF</sequence>
<accession>A0AAV9ZFZ3</accession>
<keyword evidence="1" id="KW-0472">Membrane</keyword>
<organism evidence="2 3">
    <name type="scientific">Favolaschia claudopus</name>
    <dbReference type="NCBI Taxonomy" id="2862362"/>
    <lineage>
        <taxon>Eukaryota</taxon>
        <taxon>Fungi</taxon>
        <taxon>Dikarya</taxon>
        <taxon>Basidiomycota</taxon>
        <taxon>Agaricomycotina</taxon>
        <taxon>Agaricomycetes</taxon>
        <taxon>Agaricomycetidae</taxon>
        <taxon>Agaricales</taxon>
        <taxon>Marasmiineae</taxon>
        <taxon>Mycenaceae</taxon>
        <taxon>Favolaschia</taxon>
    </lineage>
</organism>
<keyword evidence="1" id="KW-0812">Transmembrane</keyword>
<reference evidence="2 3" key="1">
    <citation type="journal article" date="2024" name="J Genomics">
        <title>Draft genome sequencing and assembly of Favolaschia claudopus CIRM-BRFM 2984 isolated from oak limbs.</title>
        <authorList>
            <person name="Navarro D."/>
            <person name="Drula E."/>
            <person name="Chaduli D."/>
            <person name="Cazenave R."/>
            <person name="Ahrendt S."/>
            <person name="Wang J."/>
            <person name="Lipzen A."/>
            <person name="Daum C."/>
            <person name="Barry K."/>
            <person name="Grigoriev I.V."/>
            <person name="Favel A."/>
            <person name="Rosso M.N."/>
            <person name="Martin F."/>
        </authorList>
    </citation>
    <scope>NUCLEOTIDE SEQUENCE [LARGE SCALE GENOMIC DNA]</scope>
    <source>
        <strain evidence="2 3">CIRM-BRFM 2984</strain>
    </source>
</reference>
<feature type="transmembrane region" description="Helical" evidence="1">
    <location>
        <begin position="205"/>
        <end position="238"/>
    </location>
</feature>
<evidence type="ECO:0000313" key="3">
    <source>
        <dbReference type="Proteomes" id="UP001362999"/>
    </source>
</evidence>
<proteinExistence type="predicted"/>
<dbReference type="AlphaFoldDB" id="A0AAV9ZFZ3"/>
<gene>
    <name evidence="2" type="ORF">R3P38DRAFT_2808725</name>
</gene>
<name>A0AAV9ZFZ3_9AGAR</name>
<dbReference type="EMBL" id="JAWWNJ010000155">
    <property type="protein sequence ID" value="KAK6980947.1"/>
    <property type="molecule type" value="Genomic_DNA"/>
</dbReference>
<evidence type="ECO:0000313" key="2">
    <source>
        <dbReference type="EMBL" id="KAK6980947.1"/>
    </source>
</evidence>
<comment type="caution">
    <text evidence="2">The sequence shown here is derived from an EMBL/GenBank/DDBJ whole genome shotgun (WGS) entry which is preliminary data.</text>
</comment>
<keyword evidence="3" id="KW-1185">Reference proteome</keyword>
<evidence type="ECO:0000256" key="1">
    <source>
        <dbReference type="SAM" id="Phobius"/>
    </source>
</evidence>